<sequence length="47" mass="4978">MSSPETVRVQRELADQGYVADAAISMSLHLARSLRKPLLVEGPAGVG</sequence>
<feature type="non-terminal residue" evidence="1">
    <location>
        <position position="47"/>
    </location>
</feature>
<organism evidence="1">
    <name type="scientific">marine metagenome</name>
    <dbReference type="NCBI Taxonomy" id="408172"/>
    <lineage>
        <taxon>unclassified sequences</taxon>
        <taxon>metagenomes</taxon>
        <taxon>ecological metagenomes</taxon>
    </lineage>
</organism>
<dbReference type="AlphaFoldDB" id="A0A382T3F5"/>
<name>A0A382T3F5_9ZZZZ</name>
<reference evidence="1" key="1">
    <citation type="submission" date="2018-05" db="EMBL/GenBank/DDBJ databases">
        <authorList>
            <person name="Lanie J.A."/>
            <person name="Ng W.-L."/>
            <person name="Kazmierczak K.M."/>
            <person name="Andrzejewski T.M."/>
            <person name="Davidsen T.M."/>
            <person name="Wayne K.J."/>
            <person name="Tettelin H."/>
            <person name="Glass J.I."/>
            <person name="Rusch D."/>
            <person name="Podicherti R."/>
            <person name="Tsui H.-C.T."/>
            <person name="Winkler M.E."/>
        </authorList>
    </citation>
    <scope>NUCLEOTIDE SEQUENCE</scope>
</reference>
<evidence type="ECO:0008006" key="2">
    <source>
        <dbReference type="Google" id="ProtNLM"/>
    </source>
</evidence>
<proteinExistence type="predicted"/>
<evidence type="ECO:0000313" key="1">
    <source>
        <dbReference type="EMBL" id="SVD16700.1"/>
    </source>
</evidence>
<protein>
    <recommendedName>
        <fullName evidence="2">ATPase</fullName>
    </recommendedName>
</protein>
<accession>A0A382T3F5</accession>
<dbReference type="EMBL" id="UINC01133640">
    <property type="protein sequence ID" value="SVD16700.1"/>
    <property type="molecule type" value="Genomic_DNA"/>
</dbReference>
<gene>
    <name evidence="1" type="ORF">METZ01_LOCUS369554</name>
</gene>